<dbReference type="PROSITE" id="PS00640">
    <property type="entry name" value="THIOL_PROTEASE_ASN"/>
    <property type="match status" value="1"/>
</dbReference>
<name>A0ABR2RJ00_9ROSI</name>
<sequence>MALTISTSLLPFFFFFFFFFFALASASSSWRSDDEVMGLYKSWLIKHGKAYNAIGEEEKRFEIFKDNLRFIDEHNSNSNKNTYKLGLNKFADLTNQEYRAKFLGTRTHPMRRVMKSKNPSQRYAYRASDNLPDSVDWREHGAVSAVKDQGSCGSCWAFSTIAAVESINKIVTGELISLSEQELVDCDRSYNSGCNGGLMDYAFQFIINNGGIDTEKDYPYLGFDNRCDPAKRNAKVVSIDGYEDVIPNDENALKKAVAHQPVSIAIEASGRALQLYESGVFNGECGSALDHGVILVGYGTDENGQDYWIVRNSWGSKWGENGYIRMERNVHVNTGKCGIAMEASYPVKNGANIIKPYYNESTEKISSA</sequence>
<evidence type="ECO:0000256" key="3">
    <source>
        <dbReference type="ARBA" id="ARBA00022801"/>
    </source>
</evidence>
<dbReference type="Pfam" id="PF00112">
    <property type="entry name" value="Peptidase_C1"/>
    <property type="match status" value="1"/>
</dbReference>
<dbReference type="InterPro" id="IPR039417">
    <property type="entry name" value="Peptidase_C1A_papain-like"/>
</dbReference>
<feature type="domain" description="Cathepsin propeptide inhibitor" evidence="8">
    <location>
        <begin position="40"/>
        <end position="98"/>
    </location>
</feature>
<keyword evidence="2" id="KW-0645">Protease</keyword>
<gene>
    <name evidence="9" type="ORF">V6N11_040957</name>
</gene>
<feature type="domain" description="Peptidase C1A papain C-terminal" evidence="7">
    <location>
        <begin position="131"/>
        <end position="347"/>
    </location>
</feature>
<dbReference type="EMBL" id="JBBPBN010000022">
    <property type="protein sequence ID" value="KAK9012927.1"/>
    <property type="molecule type" value="Genomic_DNA"/>
</dbReference>
<keyword evidence="10" id="KW-1185">Reference proteome</keyword>
<dbReference type="SMART" id="SM00848">
    <property type="entry name" value="Inhibitor_I29"/>
    <property type="match status" value="1"/>
</dbReference>
<reference evidence="9 10" key="1">
    <citation type="journal article" date="2024" name="G3 (Bethesda)">
        <title>Genome assembly of Hibiscus sabdariffa L. provides insights into metabolisms of medicinal natural products.</title>
        <authorList>
            <person name="Kim T."/>
        </authorList>
    </citation>
    <scope>NUCLEOTIDE SEQUENCE [LARGE SCALE GENOMIC DNA]</scope>
    <source>
        <strain evidence="9">TK-2024</strain>
        <tissue evidence="9">Old leaves</tissue>
    </source>
</reference>
<proteinExistence type="inferred from homology"/>
<dbReference type="SUPFAM" id="SSF54001">
    <property type="entry name" value="Cysteine proteinases"/>
    <property type="match status" value="1"/>
</dbReference>
<evidence type="ECO:0000256" key="5">
    <source>
        <dbReference type="ARBA" id="ARBA00023157"/>
    </source>
</evidence>
<dbReference type="SMART" id="SM00645">
    <property type="entry name" value="Pept_C1"/>
    <property type="match status" value="1"/>
</dbReference>
<dbReference type="InterPro" id="IPR025661">
    <property type="entry name" value="Pept_asp_AS"/>
</dbReference>
<dbReference type="InterPro" id="IPR000169">
    <property type="entry name" value="Pept_cys_AS"/>
</dbReference>
<evidence type="ECO:0000256" key="6">
    <source>
        <dbReference type="SAM" id="SignalP"/>
    </source>
</evidence>
<feature type="chain" id="PRO_5047049193" description="Cysteine proteinase" evidence="6">
    <location>
        <begin position="27"/>
        <end position="368"/>
    </location>
</feature>
<evidence type="ECO:0000259" key="8">
    <source>
        <dbReference type="SMART" id="SM00848"/>
    </source>
</evidence>
<dbReference type="InterPro" id="IPR013128">
    <property type="entry name" value="Peptidase_C1A"/>
</dbReference>
<comment type="similarity">
    <text evidence="1">Belongs to the peptidase C1 family.</text>
</comment>
<accession>A0ABR2RJ00</accession>
<dbReference type="InterPro" id="IPR038765">
    <property type="entry name" value="Papain-like_cys_pep_sf"/>
</dbReference>
<dbReference type="PANTHER" id="PTHR12411">
    <property type="entry name" value="CYSTEINE PROTEASE FAMILY C1-RELATED"/>
    <property type="match status" value="1"/>
</dbReference>
<dbReference type="Gene3D" id="3.90.70.10">
    <property type="entry name" value="Cysteine proteinases"/>
    <property type="match status" value="1"/>
</dbReference>
<keyword evidence="5" id="KW-1015">Disulfide bond</keyword>
<dbReference type="InterPro" id="IPR013201">
    <property type="entry name" value="Prot_inhib_I29"/>
</dbReference>
<evidence type="ECO:0000256" key="4">
    <source>
        <dbReference type="ARBA" id="ARBA00022807"/>
    </source>
</evidence>
<evidence type="ECO:0000313" key="9">
    <source>
        <dbReference type="EMBL" id="KAK9012927.1"/>
    </source>
</evidence>
<dbReference type="Pfam" id="PF08246">
    <property type="entry name" value="Inhibitor_I29"/>
    <property type="match status" value="1"/>
</dbReference>
<keyword evidence="4" id="KW-0788">Thiol protease</keyword>
<dbReference type="CDD" id="cd02248">
    <property type="entry name" value="Peptidase_C1A"/>
    <property type="match status" value="1"/>
</dbReference>
<keyword evidence="6" id="KW-0732">Signal</keyword>
<protein>
    <recommendedName>
        <fullName evidence="11">Cysteine proteinase</fullName>
    </recommendedName>
</protein>
<feature type="signal peptide" evidence="6">
    <location>
        <begin position="1"/>
        <end position="26"/>
    </location>
</feature>
<keyword evidence="3" id="KW-0378">Hydrolase</keyword>
<evidence type="ECO:0000256" key="2">
    <source>
        <dbReference type="ARBA" id="ARBA00022670"/>
    </source>
</evidence>
<evidence type="ECO:0000256" key="1">
    <source>
        <dbReference type="ARBA" id="ARBA00008455"/>
    </source>
</evidence>
<evidence type="ECO:0000259" key="7">
    <source>
        <dbReference type="SMART" id="SM00645"/>
    </source>
</evidence>
<dbReference type="PRINTS" id="PR00705">
    <property type="entry name" value="PAPAIN"/>
</dbReference>
<evidence type="ECO:0008006" key="11">
    <source>
        <dbReference type="Google" id="ProtNLM"/>
    </source>
</evidence>
<evidence type="ECO:0000313" key="10">
    <source>
        <dbReference type="Proteomes" id="UP001396334"/>
    </source>
</evidence>
<dbReference type="InterPro" id="IPR000668">
    <property type="entry name" value="Peptidase_C1A_C"/>
</dbReference>
<dbReference type="Proteomes" id="UP001396334">
    <property type="component" value="Unassembled WGS sequence"/>
</dbReference>
<comment type="caution">
    <text evidence="9">The sequence shown here is derived from an EMBL/GenBank/DDBJ whole genome shotgun (WGS) entry which is preliminary data.</text>
</comment>
<dbReference type="PROSITE" id="PS00139">
    <property type="entry name" value="THIOL_PROTEASE_CYS"/>
    <property type="match status" value="1"/>
</dbReference>
<organism evidence="9 10">
    <name type="scientific">Hibiscus sabdariffa</name>
    <name type="common">roselle</name>
    <dbReference type="NCBI Taxonomy" id="183260"/>
    <lineage>
        <taxon>Eukaryota</taxon>
        <taxon>Viridiplantae</taxon>
        <taxon>Streptophyta</taxon>
        <taxon>Embryophyta</taxon>
        <taxon>Tracheophyta</taxon>
        <taxon>Spermatophyta</taxon>
        <taxon>Magnoliopsida</taxon>
        <taxon>eudicotyledons</taxon>
        <taxon>Gunneridae</taxon>
        <taxon>Pentapetalae</taxon>
        <taxon>rosids</taxon>
        <taxon>malvids</taxon>
        <taxon>Malvales</taxon>
        <taxon>Malvaceae</taxon>
        <taxon>Malvoideae</taxon>
        <taxon>Hibiscus</taxon>
    </lineage>
</organism>